<accession>A0A645D6Z4</accession>
<dbReference type="EMBL" id="VSSQ01033407">
    <property type="protein sequence ID" value="MPM84989.1"/>
    <property type="molecule type" value="Genomic_DNA"/>
</dbReference>
<proteinExistence type="predicted"/>
<protein>
    <submittedName>
        <fullName evidence="2">Uncharacterized protein</fullName>
    </submittedName>
</protein>
<dbReference type="AlphaFoldDB" id="A0A645D6Z4"/>
<feature type="compositionally biased region" description="Basic and acidic residues" evidence="1">
    <location>
        <begin position="54"/>
        <end position="63"/>
    </location>
</feature>
<reference evidence="2" key="1">
    <citation type="submission" date="2019-08" db="EMBL/GenBank/DDBJ databases">
        <authorList>
            <person name="Kucharzyk K."/>
            <person name="Murdoch R.W."/>
            <person name="Higgins S."/>
            <person name="Loffler F."/>
        </authorList>
    </citation>
    <scope>NUCLEOTIDE SEQUENCE</scope>
</reference>
<name>A0A645D6Z4_9ZZZZ</name>
<comment type="caution">
    <text evidence="2">The sequence shown here is derived from an EMBL/GenBank/DDBJ whole genome shotgun (WGS) entry which is preliminary data.</text>
</comment>
<evidence type="ECO:0000256" key="1">
    <source>
        <dbReference type="SAM" id="MobiDB-lite"/>
    </source>
</evidence>
<feature type="region of interest" description="Disordered" evidence="1">
    <location>
        <begin position="36"/>
        <end position="63"/>
    </location>
</feature>
<organism evidence="2">
    <name type="scientific">bioreactor metagenome</name>
    <dbReference type="NCBI Taxonomy" id="1076179"/>
    <lineage>
        <taxon>unclassified sequences</taxon>
        <taxon>metagenomes</taxon>
        <taxon>ecological metagenomes</taxon>
    </lineage>
</organism>
<gene>
    <name evidence="2" type="ORF">SDC9_132066</name>
</gene>
<evidence type="ECO:0000313" key="2">
    <source>
        <dbReference type="EMBL" id="MPM84989.1"/>
    </source>
</evidence>
<sequence>MKDGVVLTINRQQASTMLAHRVHEQLARHHQDFLVGQHDPFTGSRRGQRRLKTRSADNGRHDRIDLGQSRQFDQRFDTVAHLCRQAGSTATLCQLRRQRDIAQHRKMRAELKTLLVQLVDLAMRAQGKGPIALGMPAYDIQCTDANRSGRTQNCDVLNCHAER</sequence>